<gene>
    <name evidence="1" type="ORF">RM609_25940</name>
</gene>
<protein>
    <submittedName>
        <fullName evidence="1">Uncharacterized protein</fullName>
    </submittedName>
</protein>
<evidence type="ECO:0000313" key="1">
    <source>
        <dbReference type="EMBL" id="MDT0452506.1"/>
    </source>
</evidence>
<proteinExistence type="predicted"/>
<dbReference type="RefSeq" id="WP_311613980.1">
    <property type="nucleotide sequence ID" value="NZ_JAVRFI010000020.1"/>
</dbReference>
<name>A0ABU2SV50_9ACTN</name>
<keyword evidence="2" id="KW-1185">Reference proteome</keyword>
<comment type="caution">
    <text evidence="1">The sequence shown here is derived from an EMBL/GenBank/DDBJ whole genome shotgun (WGS) entry which is preliminary data.</text>
</comment>
<accession>A0ABU2SV50</accession>
<evidence type="ECO:0000313" key="2">
    <source>
        <dbReference type="Proteomes" id="UP001180531"/>
    </source>
</evidence>
<organism evidence="1 2">
    <name type="scientific">Streptomyces hesseae</name>
    <dbReference type="NCBI Taxonomy" id="3075519"/>
    <lineage>
        <taxon>Bacteria</taxon>
        <taxon>Bacillati</taxon>
        <taxon>Actinomycetota</taxon>
        <taxon>Actinomycetes</taxon>
        <taxon>Kitasatosporales</taxon>
        <taxon>Streptomycetaceae</taxon>
        <taxon>Streptomyces</taxon>
    </lineage>
</organism>
<dbReference type="EMBL" id="JAVRFI010000020">
    <property type="protein sequence ID" value="MDT0452506.1"/>
    <property type="molecule type" value="Genomic_DNA"/>
</dbReference>
<reference evidence="1" key="1">
    <citation type="submission" date="2024-05" db="EMBL/GenBank/DDBJ databases">
        <title>30 novel species of actinomycetes from the DSMZ collection.</title>
        <authorList>
            <person name="Nouioui I."/>
        </authorList>
    </citation>
    <scope>NUCLEOTIDE SEQUENCE</scope>
    <source>
        <strain evidence="1">DSM 40473</strain>
    </source>
</reference>
<dbReference type="Proteomes" id="UP001180531">
    <property type="component" value="Unassembled WGS sequence"/>
</dbReference>
<sequence length="97" mass="10148">MSAPGEEAFEATGCEFDPDAVLWVRGVDYVGGWRDARDAAAELNGVLVTAGPDTADLVSSAQTRADGSGVVRLLWPTETVRAVADLVRSAGELRQTG</sequence>